<keyword evidence="4" id="KW-0732">Signal</keyword>
<name>A0A2G8QYD4_9RHOB</name>
<feature type="region of interest" description="Disordered" evidence="2">
    <location>
        <begin position="23"/>
        <end position="46"/>
    </location>
</feature>
<keyword evidence="3" id="KW-0472">Membrane</keyword>
<gene>
    <name evidence="5" type="ORF">P775_26735</name>
</gene>
<evidence type="ECO:0000313" key="6">
    <source>
        <dbReference type="Proteomes" id="UP000231259"/>
    </source>
</evidence>
<feature type="coiled-coil region" evidence="1">
    <location>
        <begin position="58"/>
        <end position="85"/>
    </location>
</feature>
<evidence type="ECO:0000256" key="2">
    <source>
        <dbReference type="SAM" id="MobiDB-lite"/>
    </source>
</evidence>
<dbReference type="EMBL" id="AWWI01000181">
    <property type="protein sequence ID" value="PIL14304.1"/>
    <property type="molecule type" value="Genomic_DNA"/>
</dbReference>
<feature type="chain" id="PRO_5013762208" evidence="4">
    <location>
        <begin position="24"/>
        <end position="315"/>
    </location>
</feature>
<keyword evidence="1" id="KW-0175">Coiled coil</keyword>
<accession>A0A2G8QYD4</accession>
<feature type="signal peptide" evidence="4">
    <location>
        <begin position="1"/>
        <end position="23"/>
    </location>
</feature>
<dbReference type="Proteomes" id="UP000231259">
    <property type="component" value="Unassembled WGS sequence"/>
</dbReference>
<dbReference type="AlphaFoldDB" id="A0A2G8QYD4"/>
<evidence type="ECO:0000256" key="3">
    <source>
        <dbReference type="SAM" id="Phobius"/>
    </source>
</evidence>
<evidence type="ECO:0000313" key="5">
    <source>
        <dbReference type="EMBL" id="PIL14304.1"/>
    </source>
</evidence>
<organism evidence="5 6">
    <name type="scientific">Puniceibacterium antarcticum</name>
    <dbReference type="NCBI Taxonomy" id="1206336"/>
    <lineage>
        <taxon>Bacteria</taxon>
        <taxon>Pseudomonadati</taxon>
        <taxon>Pseudomonadota</taxon>
        <taxon>Alphaproteobacteria</taxon>
        <taxon>Rhodobacterales</taxon>
        <taxon>Paracoccaceae</taxon>
        <taxon>Puniceibacterium</taxon>
    </lineage>
</organism>
<keyword evidence="3" id="KW-0812">Transmembrane</keyword>
<protein>
    <submittedName>
        <fullName evidence="5">Uncharacterized protein</fullName>
    </submittedName>
</protein>
<keyword evidence="3" id="KW-1133">Transmembrane helix</keyword>
<feature type="transmembrane region" description="Helical" evidence="3">
    <location>
        <begin position="100"/>
        <end position="120"/>
    </location>
</feature>
<sequence>MSISRWIIAIAFGLIACLGAAQEQPTPKDQPGQSESATNAGDGGQENQYKTIELTSALDRIEAAIRDLIAEEDKIEQERAREQASRDLNAQEGMAWWAELMFYATAATVALTFVALFAIIRTLFHTKRAADAAHDMVDEARATTTAAERGALVAREIGEAQVRAYVSVDEISISESPDAQGRYEARVTLKNTGQSPAWEVHNELQVAFAATFPPTIIRANSIPLPPVKAQAGSAKNDIPAGNFLHAKSHTPVGMCNQNSKDLIAKGYAVLFARGWVEYKDVFGGLHRTEYTWHRDRETIDAGFSIAASENGNKST</sequence>
<proteinExistence type="predicted"/>
<dbReference type="RefSeq" id="WP_143521006.1">
    <property type="nucleotide sequence ID" value="NZ_AWWI01000181.1"/>
</dbReference>
<evidence type="ECO:0000256" key="1">
    <source>
        <dbReference type="SAM" id="Coils"/>
    </source>
</evidence>
<reference evidence="5 6" key="1">
    <citation type="submission" date="2013-09" db="EMBL/GenBank/DDBJ databases">
        <title>Genome sequencing of Phaeobacter antarcticus sp. nov. SM1211.</title>
        <authorList>
            <person name="Zhang X.-Y."/>
            <person name="Liu C."/>
            <person name="Chen X.-L."/>
            <person name="Xie B.-B."/>
            <person name="Qin Q.-L."/>
            <person name="Rong J.-C."/>
            <person name="Zhang Y.-Z."/>
        </authorList>
    </citation>
    <scope>NUCLEOTIDE SEQUENCE [LARGE SCALE GENOMIC DNA]</scope>
    <source>
        <strain evidence="5 6">SM1211</strain>
    </source>
</reference>
<comment type="caution">
    <text evidence="5">The sequence shown here is derived from an EMBL/GenBank/DDBJ whole genome shotgun (WGS) entry which is preliminary data.</text>
</comment>
<dbReference type="OrthoDB" id="7873743at2"/>
<dbReference type="PROSITE" id="PS51257">
    <property type="entry name" value="PROKAR_LIPOPROTEIN"/>
    <property type="match status" value="1"/>
</dbReference>
<keyword evidence="6" id="KW-1185">Reference proteome</keyword>
<evidence type="ECO:0000256" key="4">
    <source>
        <dbReference type="SAM" id="SignalP"/>
    </source>
</evidence>